<keyword evidence="4" id="KW-1185">Reference proteome</keyword>
<reference evidence="3 4" key="1">
    <citation type="submission" date="2018-08" db="EMBL/GenBank/DDBJ databases">
        <title>Mucilaginibacter terrae sp. nov., isolated from manganese diggings.</title>
        <authorList>
            <person name="Huang Y."/>
            <person name="Zhou Z."/>
        </authorList>
    </citation>
    <scope>NUCLEOTIDE SEQUENCE [LARGE SCALE GENOMIC DNA]</scope>
    <source>
        <strain evidence="3 4">ZH6</strain>
    </source>
</reference>
<feature type="chain" id="PRO_5017606337" description="DUF5723 domain-containing protein" evidence="1">
    <location>
        <begin position="24"/>
        <end position="480"/>
    </location>
</feature>
<evidence type="ECO:0000259" key="2">
    <source>
        <dbReference type="Pfam" id="PF18990"/>
    </source>
</evidence>
<comment type="caution">
    <text evidence="3">The sequence shown here is derived from an EMBL/GenBank/DDBJ whole genome shotgun (WGS) entry which is preliminary data.</text>
</comment>
<evidence type="ECO:0000313" key="4">
    <source>
        <dbReference type="Proteomes" id="UP000260823"/>
    </source>
</evidence>
<organism evidence="3 4">
    <name type="scientific">Mucilaginibacter terrenus</name>
    <dbReference type="NCBI Taxonomy" id="2482727"/>
    <lineage>
        <taxon>Bacteria</taxon>
        <taxon>Pseudomonadati</taxon>
        <taxon>Bacteroidota</taxon>
        <taxon>Sphingobacteriia</taxon>
        <taxon>Sphingobacteriales</taxon>
        <taxon>Sphingobacteriaceae</taxon>
        <taxon>Mucilaginibacter</taxon>
    </lineage>
</organism>
<protein>
    <recommendedName>
        <fullName evidence="2">DUF5723 domain-containing protein</fullName>
    </recommendedName>
</protein>
<dbReference type="AlphaFoldDB" id="A0A3E2NTM0"/>
<feature type="signal peptide" evidence="1">
    <location>
        <begin position="1"/>
        <end position="23"/>
    </location>
</feature>
<dbReference type="Pfam" id="PF18990">
    <property type="entry name" value="DUF5723"/>
    <property type="match status" value="1"/>
</dbReference>
<accession>A0A3E2NTM0</accession>
<evidence type="ECO:0000256" key="1">
    <source>
        <dbReference type="SAM" id="SignalP"/>
    </source>
</evidence>
<keyword evidence="1" id="KW-0732">Signal</keyword>
<dbReference type="InterPro" id="IPR043781">
    <property type="entry name" value="DUF5723"/>
</dbReference>
<dbReference type="Proteomes" id="UP000260823">
    <property type="component" value="Unassembled WGS sequence"/>
</dbReference>
<gene>
    <name evidence="3" type="ORF">DYU05_01450</name>
</gene>
<name>A0A3E2NTM0_9SPHI</name>
<evidence type="ECO:0000313" key="3">
    <source>
        <dbReference type="EMBL" id="RFZ84319.1"/>
    </source>
</evidence>
<dbReference type="OrthoDB" id="783295at2"/>
<dbReference type="EMBL" id="QWDE01000001">
    <property type="protein sequence ID" value="RFZ84319.1"/>
    <property type="molecule type" value="Genomic_DNA"/>
</dbReference>
<dbReference type="RefSeq" id="WP_117381209.1">
    <property type="nucleotide sequence ID" value="NZ_QWDE01000001.1"/>
</dbReference>
<proteinExistence type="predicted"/>
<sequence length="480" mass="53910">MKKILPVLILLLFTVNCFGQQFAQYNTGTLYDSFENLSQRSFIPDSSRKYAFNFFLPNLSVNSYLKGNAQVPLKTRAFSGYYTADNLKVGPGNVYNRVNANVNNYWVMFKVFTSLEGNSEVGVSLQTRAEGRGLFTDETVALYAGPGAFPKDHYDDIFNNTGTYQAYHQASFTYREKLSKKFAVGIKLSALMGIRYQKATVTSSSIDFDRANDAALLSMTGRYYLNYNPGPFNSHDYLPTFRNPGAAIGIGTSLRTRDNFNLQFNFKDVGFIHWSSRSTVYNFASADTIFNLSTSRRENNIYDAVKNIAKTNVTVGSFTTPTNGKFEVSANKQFWLDYDNRYKYSPTLILSKELFFDGFTAALVNPFQYKNYVVTLTTAYDNNRVFSLGGQFMIKSPNAEFFIGSERFLPTASTALAGLKSNSQINKNAAYTAVDLFLGVSFKFGPVIEHPLNASFIPTENSPGFIKRLYNRIFGKDNGD</sequence>
<feature type="domain" description="DUF5723" evidence="2">
    <location>
        <begin position="93"/>
        <end position="405"/>
    </location>
</feature>